<dbReference type="AlphaFoldDB" id="A0A3B1AKQ1"/>
<accession>A0A3B1AKQ1</accession>
<proteinExistence type="predicted"/>
<organism evidence="1">
    <name type="scientific">hydrothermal vent metagenome</name>
    <dbReference type="NCBI Taxonomy" id="652676"/>
    <lineage>
        <taxon>unclassified sequences</taxon>
        <taxon>metagenomes</taxon>
        <taxon>ecological metagenomes</taxon>
    </lineage>
</organism>
<reference evidence="1" key="1">
    <citation type="submission" date="2018-06" db="EMBL/GenBank/DDBJ databases">
        <authorList>
            <person name="Zhirakovskaya E."/>
        </authorList>
    </citation>
    <scope>NUCLEOTIDE SEQUENCE</scope>
</reference>
<name>A0A3B1AKQ1_9ZZZZ</name>
<protein>
    <submittedName>
        <fullName evidence="1">Uncharacterized protein</fullName>
    </submittedName>
</protein>
<gene>
    <name evidence="1" type="ORF">MNBD_GAMMA20-1568</name>
</gene>
<evidence type="ECO:0000313" key="1">
    <source>
        <dbReference type="EMBL" id="VAX00444.1"/>
    </source>
</evidence>
<dbReference type="EMBL" id="UOFU01000200">
    <property type="protein sequence ID" value="VAX00444.1"/>
    <property type="molecule type" value="Genomic_DNA"/>
</dbReference>
<sequence length="55" mass="5971">MNNLPGSHSKRDHQALGLTLHDGLDRLKEFTLMLALQSSNSAFEVLSITPAPAEP</sequence>
<feature type="non-terminal residue" evidence="1">
    <location>
        <position position="55"/>
    </location>
</feature>